<dbReference type="SUPFAM" id="SSF52540">
    <property type="entry name" value="P-loop containing nucleoside triphosphate hydrolases"/>
    <property type="match status" value="1"/>
</dbReference>
<feature type="domain" description="DNA2/NAM7 helicase-like C-terminal" evidence="4">
    <location>
        <begin position="643"/>
        <end position="835"/>
    </location>
</feature>
<dbReference type="GO" id="GO:0004386">
    <property type="term" value="F:helicase activity"/>
    <property type="evidence" value="ECO:0007669"/>
    <property type="project" value="InterPro"/>
</dbReference>
<dbReference type="CDD" id="cd18808">
    <property type="entry name" value="SF1_C_Upf1"/>
    <property type="match status" value="1"/>
</dbReference>
<feature type="domain" description="DNA2/NAM7 helicase helicase" evidence="3">
    <location>
        <begin position="235"/>
        <end position="343"/>
    </location>
</feature>
<gene>
    <name evidence="6" type="ORF">Trco_003362</name>
</gene>
<keyword evidence="7" id="KW-1185">Reference proteome</keyword>
<dbReference type="InterPro" id="IPR041677">
    <property type="entry name" value="DNA2/NAM7_AAA_11"/>
</dbReference>
<dbReference type="InterPro" id="IPR027417">
    <property type="entry name" value="P-loop_NTPase"/>
</dbReference>
<keyword evidence="1" id="KW-0547">Nucleotide-binding</keyword>
<feature type="region of interest" description="Disordered" evidence="2">
    <location>
        <begin position="421"/>
        <end position="463"/>
    </location>
</feature>
<dbReference type="EMBL" id="JAIWOZ010000003">
    <property type="protein sequence ID" value="KAH6607049.1"/>
    <property type="molecule type" value="Genomic_DNA"/>
</dbReference>
<accession>A0A9P8QKX5</accession>
<evidence type="ECO:0000256" key="1">
    <source>
        <dbReference type="ARBA" id="ARBA00022806"/>
    </source>
</evidence>
<dbReference type="OrthoDB" id="409395at2759"/>
<evidence type="ECO:0008006" key="8">
    <source>
        <dbReference type="Google" id="ProtNLM"/>
    </source>
</evidence>
<dbReference type="Gene3D" id="3.40.50.300">
    <property type="entry name" value="P-loop containing nucleotide triphosphate hydrolases"/>
    <property type="match status" value="3"/>
</dbReference>
<evidence type="ECO:0000313" key="7">
    <source>
        <dbReference type="Proteomes" id="UP000827724"/>
    </source>
</evidence>
<feature type="compositionally biased region" description="Basic residues" evidence="2">
    <location>
        <begin position="982"/>
        <end position="991"/>
    </location>
</feature>
<feature type="region of interest" description="Disordered" evidence="2">
    <location>
        <begin position="960"/>
        <end position="997"/>
    </location>
</feature>
<feature type="compositionally biased region" description="Polar residues" evidence="2">
    <location>
        <begin position="1028"/>
        <end position="1042"/>
    </location>
</feature>
<feature type="compositionally biased region" description="Basic and acidic residues" evidence="2">
    <location>
        <begin position="960"/>
        <end position="981"/>
    </location>
</feature>
<feature type="compositionally biased region" description="Acidic residues" evidence="2">
    <location>
        <begin position="445"/>
        <end position="454"/>
    </location>
</feature>
<evidence type="ECO:0000313" key="6">
    <source>
        <dbReference type="EMBL" id="KAH6607049.1"/>
    </source>
</evidence>
<feature type="region of interest" description="Disordered" evidence="2">
    <location>
        <begin position="1022"/>
        <end position="1042"/>
    </location>
</feature>
<sequence>MALQSAVPPTNRLDVPPKSKVEYLGVHYKLYRYEVVEPLRKAISSIRQANYMMESGNVFIYTNVRVKGYMLSKEGACCRIDFSTTRSQKPVDWRDSDRLTPGTLVALSLRSDCFGQRCIVATVASRSFNGKASPDVKSGYNPKMPPQIELFWADPGDALINPMGEYIMLEAKSGYFENARYTMQGLQHAALYQGRLISTKLDKYVLGCPSSVGLASHLLEAPEGAVVVPEAASRFDVSQMEAFNSMTSREFSVVQGPPGTGKTFTSIVAIQSIIQTLNKCQRSRPAPIIIAAQTNHALDQLLKLCLDNNVGKIVRLGGQSRCSVVIQHSLFNLRSKTKYRKGDVEGQTLWKRVRAMVADFLEVFSGDEIRAELFRDLDCITHEQYQSLVDGYESRKGEADAAPGGVHSLIRSWLDFGPQTKTMPVNPMLPADRRGGPAAERYDDTPETDAEEEDGRPRGGQAPEDARFRLRGLFVPISRANAPEFGYRGSQRTESCLSASIKMLEDCPNLYDIDKSDRQKLYDDLRFMVRSVAGIVVGELLQEYKDACETLKINRWVNDLQIMHREGIQIIGCTTTGLAKYRGLLAAMMPRVMLIEEAAETREASVAAAMFPSLNQLILVGDHQQLTPHVDIPYFGAGPYNLHVSMFERLVKLGLPYKTLQVQRRMIPQLRSVVQTFYPMLKDHPTVMDPRNRPAVPGMGGTNLWWFQHQWPESRSPTFSYSNMREAQMVARLVRHLVLNGLEPSQITVLTYYNAQVDVITDLLRKNRLFPASKQGWSVRTVDGYQGEENDVVILSLVRSPNLSFGHSAAGFVEDENRAVVAISRARRGLYVFGNICNILQSGYRSRETWGKVFIAFGTQTGNYLPVTCSAHGEINVIRTVEEWSSISMGGCRQTCNGTCPNGHVCLDQCHAEDQDHLHRCRQACRKLLTCGHGCVMPCREECCCDYGCAANRRMEIAIRPPRPDAQRETRAWVDPPSERPRPRHRRRGRASAKAPWLHRPQLAPAEYPHPQRVEGRAGAARLDGPANTANQAANDGNGQGQWTRLTSEEMMQLGYYNSINRERARQP</sequence>
<keyword evidence="1" id="KW-0067">ATP-binding</keyword>
<evidence type="ECO:0000259" key="4">
    <source>
        <dbReference type="Pfam" id="PF13087"/>
    </source>
</evidence>
<feature type="domain" description="ZNFX1" evidence="5">
    <location>
        <begin position="55"/>
        <end position="172"/>
    </location>
</feature>
<keyword evidence="1" id="KW-0347">Helicase</keyword>
<dbReference type="InterPro" id="IPR045055">
    <property type="entry name" value="DNA2/NAM7-like"/>
</dbReference>
<dbReference type="GO" id="GO:0031380">
    <property type="term" value="C:nuclear RNA-directed RNA polymerase complex"/>
    <property type="evidence" value="ECO:0007669"/>
    <property type="project" value="TreeGrafter"/>
</dbReference>
<dbReference type="InterPro" id="IPR057373">
    <property type="entry name" value="ZNFX1"/>
</dbReference>
<dbReference type="PANTHER" id="PTHR10887:SF341">
    <property type="entry name" value="NFX1-TYPE ZINC FINGER-CONTAINING PROTEIN 1"/>
    <property type="match status" value="1"/>
</dbReference>
<feature type="domain" description="DNA2/NAM7 helicase helicase" evidence="3">
    <location>
        <begin position="567"/>
        <end position="630"/>
    </location>
</feature>
<protein>
    <recommendedName>
        <fullName evidence="8">P-loop containing nucleoside triphosphate hydrolase protein</fullName>
    </recommendedName>
</protein>
<dbReference type="InterPro" id="IPR041679">
    <property type="entry name" value="DNA2/NAM7-like_C"/>
</dbReference>
<reference evidence="6" key="1">
    <citation type="submission" date="2021-08" db="EMBL/GenBank/DDBJ databases">
        <title>Chromosome-Level Trichoderma cornu-damae using Hi-C Data.</title>
        <authorList>
            <person name="Kim C.S."/>
        </authorList>
    </citation>
    <scope>NUCLEOTIDE SEQUENCE</scope>
    <source>
        <strain evidence="6">KA19-0412C</strain>
    </source>
</reference>
<comment type="caution">
    <text evidence="6">The sequence shown here is derived from an EMBL/GenBank/DDBJ whole genome shotgun (WGS) entry which is preliminary data.</text>
</comment>
<dbReference type="PANTHER" id="PTHR10887">
    <property type="entry name" value="DNA2/NAM7 HELICASE FAMILY"/>
    <property type="match status" value="1"/>
</dbReference>
<dbReference type="Pfam" id="PF13086">
    <property type="entry name" value="AAA_11"/>
    <property type="match status" value="2"/>
</dbReference>
<dbReference type="GO" id="GO:0031048">
    <property type="term" value="P:regulatory ncRNA-mediated heterochromatin formation"/>
    <property type="evidence" value="ECO:0007669"/>
    <property type="project" value="TreeGrafter"/>
</dbReference>
<name>A0A9P8QKX5_9HYPO</name>
<organism evidence="6 7">
    <name type="scientific">Trichoderma cornu-damae</name>
    <dbReference type="NCBI Taxonomy" id="654480"/>
    <lineage>
        <taxon>Eukaryota</taxon>
        <taxon>Fungi</taxon>
        <taxon>Dikarya</taxon>
        <taxon>Ascomycota</taxon>
        <taxon>Pezizomycotina</taxon>
        <taxon>Sordariomycetes</taxon>
        <taxon>Hypocreomycetidae</taxon>
        <taxon>Hypocreales</taxon>
        <taxon>Hypocreaceae</taxon>
        <taxon>Trichoderma</taxon>
    </lineage>
</organism>
<keyword evidence="1" id="KW-0378">Hydrolase</keyword>
<dbReference type="Pfam" id="PF13087">
    <property type="entry name" value="AAA_12"/>
    <property type="match status" value="1"/>
</dbReference>
<evidence type="ECO:0000259" key="5">
    <source>
        <dbReference type="Pfam" id="PF25396"/>
    </source>
</evidence>
<dbReference type="InterPro" id="IPR047187">
    <property type="entry name" value="SF1_C_Upf1"/>
</dbReference>
<evidence type="ECO:0000256" key="2">
    <source>
        <dbReference type="SAM" id="MobiDB-lite"/>
    </source>
</evidence>
<dbReference type="Pfam" id="PF25396">
    <property type="entry name" value="ZNFX1"/>
    <property type="match status" value="1"/>
</dbReference>
<dbReference type="AlphaFoldDB" id="A0A9P8QKX5"/>
<proteinExistence type="predicted"/>
<dbReference type="Proteomes" id="UP000827724">
    <property type="component" value="Unassembled WGS sequence"/>
</dbReference>
<evidence type="ECO:0000259" key="3">
    <source>
        <dbReference type="Pfam" id="PF13086"/>
    </source>
</evidence>
<feature type="compositionally biased region" description="Basic and acidic residues" evidence="2">
    <location>
        <begin position="431"/>
        <end position="444"/>
    </location>
</feature>